<feature type="compositionally biased region" description="Polar residues" evidence="5">
    <location>
        <begin position="547"/>
        <end position="557"/>
    </location>
</feature>
<dbReference type="PROSITE" id="PS51007">
    <property type="entry name" value="CYTC"/>
    <property type="match status" value="1"/>
</dbReference>
<dbReference type="InterPro" id="IPR009056">
    <property type="entry name" value="Cyt_c-like_dom"/>
</dbReference>
<dbReference type="PANTHER" id="PTHR30600">
    <property type="entry name" value="CYTOCHROME C PEROXIDASE-RELATED"/>
    <property type="match status" value="1"/>
</dbReference>
<dbReference type="PANTHER" id="PTHR30600:SF4">
    <property type="entry name" value="CYTOCHROME C DOMAIN-CONTAINING PROTEIN"/>
    <property type="match status" value="1"/>
</dbReference>
<evidence type="ECO:0000313" key="9">
    <source>
        <dbReference type="Proteomes" id="UP000032702"/>
    </source>
</evidence>
<reference evidence="8 9" key="1">
    <citation type="submission" date="2006-04" db="EMBL/GenBank/DDBJ databases">
        <authorList>
            <person name="Nierman W.C."/>
        </authorList>
    </citation>
    <scope>NUCLEOTIDE SEQUENCE [LARGE SCALE GENOMIC DNA]</scope>
    <source>
        <strain evidence="8 9">DW4/3-1</strain>
    </source>
</reference>
<dbReference type="InterPro" id="IPR051395">
    <property type="entry name" value="Cytochrome_c_Peroxidase/MauG"/>
</dbReference>
<evidence type="ECO:0000259" key="6">
    <source>
        <dbReference type="PROSITE" id="PS51007"/>
    </source>
</evidence>
<gene>
    <name evidence="8" type="ORF">STIAU_8307</name>
</gene>
<accession>Q09ED4</accession>
<dbReference type="SUPFAM" id="SSF46626">
    <property type="entry name" value="Cytochrome c"/>
    <property type="match status" value="1"/>
</dbReference>
<dbReference type="PATRIC" id="fig|378806.16.peg.9442"/>
<evidence type="ECO:0000256" key="4">
    <source>
        <dbReference type="PROSITE-ProRule" id="PRU00433"/>
    </source>
</evidence>
<dbReference type="Gene3D" id="1.10.760.10">
    <property type="entry name" value="Cytochrome c-like domain"/>
    <property type="match status" value="1"/>
</dbReference>
<evidence type="ECO:0000256" key="5">
    <source>
        <dbReference type="SAM" id="MobiDB-lite"/>
    </source>
</evidence>
<keyword evidence="2 4" id="KW-0479">Metal-binding</keyword>
<sequence length="768" mass="82693">MSFSSQRAVSAKLSEMRENPLFRTLAWSLTAIVALTSACGDEPAADFAQAQNETPTVLAAAAPVVPLFDANTALEPALVVDTPTALITRLADRSRDRHAREAQFQSYEHYLPLYFENRTHSIEIIDRVAKGGKDITVNITSLWPLDTPDFRAFYQGQAVLSQYWFNVDMTQVDPLHYTATVNYNAKENRQIQLGDRMEIEISPFMLPPVVGRANYYGTAFLYVVGQGGMVPWEGKGSTLDSFPLPQEAWLGGRTTVSYNYSNEPVHLFKQMATNLAPVNAQPFVEGRRLHHTDFGTGAHSESGNPVFTAQQNKLGPAYIARSCISCHPHNGRSLPPDMGPSERDVQFHVNNAPWADLHYTVNGGGQQSFRMPHDNGTNNNTQVVKGLPGGAAVQYHFTIGNASGGLSTTTPVQFTVSDGNSSGSSSYGYTVLSPPLLYTVKVGQVSGTTVTAHPQLGWILQPQSTSGSAEGAVRISSWTATSGTFGDGTAYQLRRPNYTFTGPVPANHSARIAPPLVGLGLLEALAESTLSSLADPDDTNRDGISGRMQTVTDPQTGQQRLGRFGWKASKARLSHQIASALNTDMGVTTSIFRVPDCGAQQTCPGASTELSDADLDKMVRYLAVLGVPARRNLGDAQARQGESLFGSAGCARCHTATLTTSPYHPLAELRGQTIRPYTDLLLHDMGPGLADNLPEDGASGAEWRTPPLWGIGLTAATSGGEAYLHDGRARSLTEAILWHGGEAEASKEAFRTLSSANRAALLKFLQSL</sequence>
<dbReference type="InterPro" id="IPR036909">
    <property type="entry name" value="Cyt_c-like_dom_sf"/>
</dbReference>
<dbReference type="EMBL" id="AAMD01000001">
    <property type="protein sequence ID" value="EAU70006.1"/>
    <property type="molecule type" value="Genomic_DNA"/>
</dbReference>
<evidence type="ECO:0000256" key="2">
    <source>
        <dbReference type="ARBA" id="ARBA00022723"/>
    </source>
</evidence>
<feature type="domain" description="Cytochrome c" evidence="6">
    <location>
        <begin position="636"/>
        <end position="768"/>
    </location>
</feature>
<protein>
    <submittedName>
        <fullName evidence="8">Thiol oxidoreductase</fullName>
    </submittedName>
</protein>
<evidence type="ECO:0000256" key="1">
    <source>
        <dbReference type="ARBA" id="ARBA00022617"/>
    </source>
</evidence>
<dbReference type="Pfam" id="PF22184">
    <property type="entry name" value="CBM_56"/>
    <property type="match status" value="1"/>
</dbReference>
<name>Q09ED4_STIAD</name>
<dbReference type="GO" id="GO:0004130">
    <property type="term" value="F:cytochrome-c peroxidase activity"/>
    <property type="evidence" value="ECO:0007669"/>
    <property type="project" value="TreeGrafter"/>
</dbReference>
<evidence type="ECO:0000259" key="7">
    <source>
        <dbReference type="PROSITE" id="PS52005"/>
    </source>
</evidence>
<feature type="domain" description="CBM56" evidence="7">
    <location>
        <begin position="324"/>
        <end position="416"/>
    </location>
</feature>
<evidence type="ECO:0000313" key="8">
    <source>
        <dbReference type="EMBL" id="EAU70006.1"/>
    </source>
</evidence>
<dbReference type="GO" id="GO:0030246">
    <property type="term" value="F:carbohydrate binding"/>
    <property type="evidence" value="ECO:0007669"/>
    <property type="project" value="UniProtKB-UniRule"/>
</dbReference>
<dbReference type="Pfam" id="PF06537">
    <property type="entry name" value="DHOR"/>
    <property type="match status" value="1"/>
</dbReference>
<proteinExistence type="predicted"/>
<organism evidence="8 9">
    <name type="scientific">Stigmatella aurantiaca (strain DW4/3-1)</name>
    <dbReference type="NCBI Taxonomy" id="378806"/>
    <lineage>
        <taxon>Bacteria</taxon>
        <taxon>Pseudomonadati</taxon>
        <taxon>Myxococcota</taxon>
        <taxon>Myxococcia</taxon>
        <taxon>Myxococcales</taxon>
        <taxon>Cystobacterineae</taxon>
        <taxon>Archangiaceae</taxon>
        <taxon>Stigmatella</taxon>
    </lineage>
</organism>
<dbReference type="GO" id="GO:0020037">
    <property type="term" value="F:heme binding"/>
    <property type="evidence" value="ECO:0007669"/>
    <property type="project" value="InterPro"/>
</dbReference>
<keyword evidence="1 4" id="KW-0349">Heme</keyword>
<dbReference type="PROSITE" id="PS52005">
    <property type="entry name" value="CBM56"/>
    <property type="match status" value="1"/>
</dbReference>
<comment type="caution">
    <text evidence="8">The sequence shown here is derived from an EMBL/GenBank/DDBJ whole genome shotgun (WGS) entry which is preliminary data.</text>
</comment>
<dbReference type="InterPro" id="IPR047569">
    <property type="entry name" value="CBM56"/>
</dbReference>
<dbReference type="GO" id="GO:0009055">
    <property type="term" value="F:electron transfer activity"/>
    <property type="evidence" value="ECO:0007669"/>
    <property type="project" value="InterPro"/>
</dbReference>
<dbReference type="GO" id="GO:0046872">
    <property type="term" value="F:metal ion binding"/>
    <property type="evidence" value="ECO:0007669"/>
    <property type="project" value="UniProtKB-KW"/>
</dbReference>
<evidence type="ECO:0000256" key="3">
    <source>
        <dbReference type="ARBA" id="ARBA00023004"/>
    </source>
</evidence>
<keyword evidence="3 4" id="KW-0408">Iron</keyword>
<dbReference type="Proteomes" id="UP000032702">
    <property type="component" value="Unassembled WGS sequence"/>
</dbReference>
<feature type="region of interest" description="Disordered" evidence="5">
    <location>
        <begin position="532"/>
        <end position="557"/>
    </location>
</feature>
<dbReference type="AlphaFoldDB" id="Q09ED4"/>
<dbReference type="InterPro" id="IPR010538">
    <property type="entry name" value="DHOR"/>
</dbReference>